<dbReference type="Gene3D" id="3.60.20.10">
    <property type="entry name" value="Glutamine Phosphoribosylpyrophosphate, subunit 1, domain 1"/>
    <property type="match status" value="1"/>
</dbReference>
<evidence type="ECO:0000313" key="7">
    <source>
        <dbReference type="Proteomes" id="UP000637383"/>
    </source>
</evidence>
<dbReference type="RefSeq" id="WP_190955808.1">
    <property type="nucleotide sequence ID" value="NZ_JACJTU010000012.1"/>
</dbReference>
<dbReference type="SUPFAM" id="SSF52402">
    <property type="entry name" value="Adenine nucleotide alpha hydrolases-like"/>
    <property type="match status" value="1"/>
</dbReference>
<evidence type="ECO:0000256" key="2">
    <source>
        <dbReference type="ARBA" id="ARBA00012737"/>
    </source>
</evidence>
<dbReference type="InterPro" id="IPR051786">
    <property type="entry name" value="ASN_synthetase/amidase"/>
</dbReference>
<evidence type="ECO:0000256" key="4">
    <source>
        <dbReference type="ARBA" id="ARBA00048741"/>
    </source>
</evidence>
<comment type="catalytic activity">
    <reaction evidence="4">
        <text>L-aspartate + L-glutamine + ATP + H2O = L-asparagine + L-glutamate + AMP + diphosphate + H(+)</text>
        <dbReference type="Rhea" id="RHEA:12228"/>
        <dbReference type="ChEBI" id="CHEBI:15377"/>
        <dbReference type="ChEBI" id="CHEBI:15378"/>
        <dbReference type="ChEBI" id="CHEBI:29985"/>
        <dbReference type="ChEBI" id="CHEBI:29991"/>
        <dbReference type="ChEBI" id="CHEBI:30616"/>
        <dbReference type="ChEBI" id="CHEBI:33019"/>
        <dbReference type="ChEBI" id="CHEBI:58048"/>
        <dbReference type="ChEBI" id="CHEBI:58359"/>
        <dbReference type="ChEBI" id="CHEBI:456215"/>
        <dbReference type="EC" id="6.3.5.4"/>
    </reaction>
</comment>
<evidence type="ECO:0000259" key="5">
    <source>
        <dbReference type="Pfam" id="PF00733"/>
    </source>
</evidence>
<organism evidence="6 7">
    <name type="scientific">Nostoc paludosum FACHB-159</name>
    <dbReference type="NCBI Taxonomy" id="2692908"/>
    <lineage>
        <taxon>Bacteria</taxon>
        <taxon>Bacillati</taxon>
        <taxon>Cyanobacteriota</taxon>
        <taxon>Cyanophyceae</taxon>
        <taxon>Nostocales</taxon>
        <taxon>Nostocaceae</taxon>
        <taxon>Nostoc</taxon>
    </lineage>
</organism>
<proteinExistence type="predicted"/>
<gene>
    <name evidence="6" type="ORF">H6H03_14750</name>
</gene>
<dbReference type="CDD" id="cd01991">
    <property type="entry name" value="Asn_synthase_B_C"/>
    <property type="match status" value="1"/>
</dbReference>
<keyword evidence="3" id="KW-0061">Asparagine biosynthesis</keyword>
<comment type="pathway">
    <text evidence="1">Amino-acid biosynthesis; L-asparagine biosynthesis; L-asparagine from L-aspartate (L-Gln route): step 1/1.</text>
</comment>
<protein>
    <recommendedName>
        <fullName evidence="2">asparagine synthase (glutamine-hydrolyzing)</fullName>
        <ecNumber evidence="2">6.3.5.4</ecNumber>
    </recommendedName>
</protein>
<dbReference type="PANTHER" id="PTHR43284:SF1">
    <property type="entry name" value="ASPARAGINE SYNTHETASE"/>
    <property type="match status" value="1"/>
</dbReference>
<dbReference type="EC" id="6.3.5.4" evidence="2"/>
<dbReference type="InterPro" id="IPR029055">
    <property type="entry name" value="Ntn_hydrolases_N"/>
</dbReference>
<keyword evidence="7" id="KW-1185">Reference proteome</keyword>
<accession>A0ABR8K8H8</accession>
<name>A0ABR8K8H8_9NOSO</name>
<comment type="caution">
    <text evidence="6">The sequence shown here is derived from an EMBL/GenBank/DDBJ whole genome shotgun (WGS) entry which is preliminary data.</text>
</comment>
<dbReference type="Proteomes" id="UP000637383">
    <property type="component" value="Unassembled WGS sequence"/>
</dbReference>
<feature type="domain" description="Asparagine synthetase" evidence="5">
    <location>
        <begin position="229"/>
        <end position="582"/>
    </location>
</feature>
<reference evidence="6 7" key="1">
    <citation type="journal article" date="2020" name="ISME J.">
        <title>Comparative genomics reveals insights into cyanobacterial evolution and habitat adaptation.</title>
        <authorList>
            <person name="Chen M.Y."/>
            <person name="Teng W.K."/>
            <person name="Zhao L."/>
            <person name="Hu C.X."/>
            <person name="Zhou Y.K."/>
            <person name="Han B.P."/>
            <person name="Song L.R."/>
            <person name="Shu W.S."/>
        </authorList>
    </citation>
    <scope>NUCLEOTIDE SEQUENCE [LARGE SCALE GENOMIC DNA]</scope>
    <source>
        <strain evidence="6 7">FACHB-159</strain>
    </source>
</reference>
<evidence type="ECO:0000256" key="1">
    <source>
        <dbReference type="ARBA" id="ARBA00005187"/>
    </source>
</evidence>
<dbReference type="InterPro" id="IPR001962">
    <property type="entry name" value="Asn_synthase"/>
</dbReference>
<keyword evidence="3" id="KW-0028">Amino-acid biosynthesis</keyword>
<evidence type="ECO:0000256" key="3">
    <source>
        <dbReference type="ARBA" id="ARBA00022888"/>
    </source>
</evidence>
<dbReference type="Gene3D" id="3.40.50.620">
    <property type="entry name" value="HUPs"/>
    <property type="match status" value="1"/>
</dbReference>
<dbReference type="Pfam" id="PF00733">
    <property type="entry name" value="Asn_synthase"/>
    <property type="match status" value="1"/>
</dbReference>
<dbReference type="InterPro" id="IPR014729">
    <property type="entry name" value="Rossmann-like_a/b/a_fold"/>
</dbReference>
<evidence type="ECO:0000313" key="6">
    <source>
        <dbReference type="EMBL" id="MBD2735134.1"/>
    </source>
</evidence>
<sequence>MGNIPHHFLGYWGYGAQHQLEALLTGVLENLSPNLSPTRGEAFLPSITGKGGLGLSQFSQQENHLLPVWNVVYIGLDRNYSLLKNQIAGVSASGIFSSPDAWVSLEENNCLILGREPFGKMPLYWTVQAQVIWFATQLKLLLPILQQPDISIPGLYGYSCFSYVPTPLTPVNGVFAVPTGTELIWRDGLRPAFGDRNFNILQIPKSKNINSWRQAPEQLTDEATAIEELQVLLKNSIEQQIADLSDEPVGVFLSGGLDSSVVAALLVQAGVKVRAYTLDFGNAGIPEYPYAEQVAQFLKIPLVKVAAQPNDIKNALIPTVEALDLPFGDGVCVPLYLLSQRASQETQIIFNGEGGDQLFAGWTNKPLIAAGVYQSENPAGEETFIQQYLRTFHRLCGYESQVYQPEIYGKIQNLHPEDWLLTALDATECPSLLHRLRRASLMLKGAQNIHPRASALGLANGLWVRSPFCNLDLANWTFRLSGELCLQGACEKYILKRAVENWLPPEIVWRQKRGMGVPLTSWCLNDFWHQIGVWLNPEILRANNHFYPDIAAQIVEGKLGAAIQGRRIGEILWLLIMWQLWRSQFLNENFSKQSWNHPFWLPRWLWKNYKIIRNS</sequence>
<dbReference type="SUPFAM" id="SSF56235">
    <property type="entry name" value="N-terminal nucleophile aminohydrolases (Ntn hydrolases)"/>
    <property type="match status" value="1"/>
</dbReference>
<dbReference type="EMBL" id="JACJTU010000012">
    <property type="protein sequence ID" value="MBD2735134.1"/>
    <property type="molecule type" value="Genomic_DNA"/>
</dbReference>
<dbReference type="PANTHER" id="PTHR43284">
    <property type="entry name" value="ASPARAGINE SYNTHETASE (GLUTAMINE-HYDROLYZING)"/>
    <property type="match status" value="1"/>
</dbReference>